<protein>
    <submittedName>
        <fullName evidence="1">Uncharacterized protein</fullName>
    </submittedName>
</protein>
<organism evidence="1 2">
    <name type="scientific">Cardiocondyla obscurior</name>
    <dbReference type="NCBI Taxonomy" id="286306"/>
    <lineage>
        <taxon>Eukaryota</taxon>
        <taxon>Metazoa</taxon>
        <taxon>Ecdysozoa</taxon>
        <taxon>Arthropoda</taxon>
        <taxon>Hexapoda</taxon>
        <taxon>Insecta</taxon>
        <taxon>Pterygota</taxon>
        <taxon>Neoptera</taxon>
        <taxon>Endopterygota</taxon>
        <taxon>Hymenoptera</taxon>
        <taxon>Apocrita</taxon>
        <taxon>Aculeata</taxon>
        <taxon>Formicoidea</taxon>
        <taxon>Formicidae</taxon>
        <taxon>Myrmicinae</taxon>
        <taxon>Cardiocondyla</taxon>
    </lineage>
</organism>
<evidence type="ECO:0000313" key="2">
    <source>
        <dbReference type="Proteomes" id="UP001430953"/>
    </source>
</evidence>
<dbReference type="EMBL" id="JADYXP020000005">
    <property type="protein sequence ID" value="KAL0123588.1"/>
    <property type="molecule type" value="Genomic_DNA"/>
</dbReference>
<dbReference type="Proteomes" id="UP001430953">
    <property type="component" value="Unassembled WGS sequence"/>
</dbReference>
<name>A0AAW2G7T6_9HYME</name>
<sequence>MCAEGWLVTSHLRGGAGPGWASCIGGATLSQRQKSTTPLCSCRSVSHKIYFWKHTFLGLLRDRIYC</sequence>
<comment type="caution">
    <text evidence="1">The sequence shown here is derived from an EMBL/GenBank/DDBJ whole genome shotgun (WGS) entry which is preliminary data.</text>
</comment>
<accession>A0AAW2G7T6</accession>
<evidence type="ECO:0000313" key="1">
    <source>
        <dbReference type="EMBL" id="KAL0123588.1"/>
    </source>
</evidence>
<reference evidence="1 2" key="1">
    <citation type="submission" date="2023-03" db="EMBL/GenBank/DDBJ databases">
        <title>High recombination rates correlate with genetic variation in Cardiocondyla obscurior ants.</title>
        <authorList>
            <person name="Errbii M."/>
        </authorList>
    </citation>
    <scope>NUCLEOTIDE SEQUENCE [LARGE SCALE GENOMIC DNA]</scope>
    <source>
        <strain evidence="1">Alpha-2009</strain>
        <tissue evidence="1">Whole body</tissue>
    </source>
</reference>
<keyword evidence="2" id="KW-1185">Reference proteome</keyword>
<gene>
    <name evidence="1" type="ORF">PUN28_005832</name>
</gene>
<proteinExistence type="predicted"/>
<dbReference type="AlphaFoldDB" id="A0AAW2G7T6"/>